<feature type="compositionally biased region" description="Pro residues" evidence="1">
    <location>
        <begin position="418"/>
        <end position="433"/>
    </location>
</feature>
<gene>
    <name evidence="3" type="ORF">ISN44_As11g028130</name>
</gene>
<feature type="compositionally biased region" description="Low complexity" evidence="1">
    <location>
        <begin position="506"/>
        <end position="519"/>
    </location>
</feature>
<dbReference type="OrthoDB" id="1744372at2759"/>
<dbReference type="PANTHER" id="PTHR37984:SF5">
    <property type="entry name" value="PROTEIN NYNRIN-LIKE"/>
    <property type="match status" value="1"/>
</dbReference>
<name>A0A8T1ZEU0_ARASU</name>
<dbReference type="Proteomes" id="UP000694251">
    <property type="component" value="Chromosome 11"/>
</dbReference>
<dbReference type="GO" id="GO:0015074">
    <property type="term" value="P:DNA integration"/>
    <property type="evidence" value="ECO:0007669"/>
    <property type="project" value="InterPro"/>
</dbReference>
<evidence type="ECO:0000313" key="4">
    <source>
        <dbReference type="Proteomes" id="UP000694251"/>
    </source>
</evidence>
<sequence>MMKNMKESVKPKAQPSFSGFIVPLEILAFKSIPYLELKFREVVPVEKDFPRMCKHEFKETCMKSIMLEEIYQELGKNTVLALEYNDWLEEEEDEPYMESPFDESVLTPEQKVKLDELHNEHPTFVRIDLAILIRCNLLPHRAACEGREVTFYEEQEARALEKVIYWVPPSELEGTCVSTLEIHDVEDIQLSCIDDVSTSLHTFDGCYDLIFSMPEISRSLLDESFQGVVLDIDKILHENEDLEVDYIDGDIVLYEINGDEVDYFVQTSCNQEIDFIFPPNAFDPHEHSTIKEYFKGTRARRLGGTRTGRLGVPEPVASGVPEPITSGYPNQSSQVPELSHLGVPDPSRLVVPEPISSVPRHPAPSQTYRSSPGSLQATRGKVISHPEVKFTITRGGSLLHHPKTQPPKKTMNEDGRQIPPPAGGGNPNPPNPQADPAISATLAELKDMMVKFQKKADDQEKANKTLALQVEEIASRGQHKTTRFQTRPPRARRDLPGLNPTRLTFATPTDNTRAATRANPARREDQDDPTEPDVVDPTDEPDDQQNERTRAGSNSDERTDLTDDEETEENIRWAEESEREDELSKIRASLAKAEADMKLVKTQIHSVSSSAPNIDRILEESRNTPFTKRISETTMSNLGKFKIDTYNGTTDPKCHIKSFVISVARAKFKPGQKDAGLCLLFVENLKGPALEWFSRLERNSIDSFDELSTLFLKQYSVLIDPGTSDADLWSLSQQPTEPLRDFLTTFKSTLAKVEGITDVAALSALKKALWYKSEFRKELNLSKPTTIRDALHRASDFVAHEEEMALLAKRHEPTKQTPRAEKTQATPPVQKKARESGTYTHHEGRNFKGAHNYQIDTPRGRSRGRGRGRGRGRETYTWTRDQPPSNSGGRALAIKIKRHGYFWPTMVKDCEKFSQRCDKCQRHAPTIYQPAELLSSITSPYPFMRWSMDIIGPLHNSKQKKLVLVLTDYFSKWIEADSYATIKDAQVENFIWKNIICRHGIPYEIVTDNGSQFISARFEGFCEKWGIRLSKSTPRYPRGNGQAEAANKTILDGIKKRLDAKKGRWADELEGVLWSHRTTPRRATGETPFALVYGTECVIPTEAEIPEIRRRLLPEQENSNTQMMLDELDLIDERRDSALVRMQNYQNATARYYNSHVKHRRFHEGDLVLRKVFQNTAELNAGKLGANWEGPYAIAKVVRPGVYELINMNGKAVPRSWNAMHLRKYYR</sequence>
<dbReference type="EMBL" id="JAEFBJ010000011">
    <property type="protein sequence ID" value="KAG7556817.1"/>
    <property type="molecule type" value="Genomic_DNA"/>
</dbReference>
<organism evidence="3 4">
    <name type="scientific">Arabidopsis suecica</name>
    <name type="common">Swedish thale-cress</name>
    <name type="synonym">Cardaminopsis suecica</name>
    <dbReference type="NCBI Taxonomy" id="45249"/>
    <lineage>
        <taxon>Eukaryota</taxon>
        <taxon>Viridiplantae</taxon>
        <taxon>Streptophyta</taxon>
        <taxon>Embryophyta</taxon>
        <taxon>Tracheophyta</taxon>
        <taxon>Spermatophyta</taxon>
        <taxon>Magnoliopsida</taxon>
        <taxon>eudicotyledons</taxon>
        <taxon>Gunneridae</taxon>
        <taxon>Pentapetalae</taxon>
        <taxon>rosids</taxon>
        <taxon>malvids</taxon>
        <taxon>Brassicales</taxon>
        <taxon>Brassicaceae</taxon>
        <taxon>Camelineae</taxon>
        <taxon>Arabidopsis</taxon>
    </lineage>
</organism>
<feature type="compositionally biased region" description="Acidic residues" evidence="1">
    <location>
        <begin position="526"/>
        <end position="544"/>
    </location>
</feature>
<protein>
    <submittedName>
        <fullName evidence="3">Ribonuclease H-like superfamily</fullName>
    </submittedName>
</protein>
<comment type="caution">
    <text evidence="3">The sequence shown here is derived from an EMBL/GenBank/DDBJ whole genome shotgun (WGS) entry which is preliminary data.</text>
</comment>
<feature type="compositionally biased region" description="Polar residues" evidence="1">
    <location>
        <begin position="364"/>
        <end position="376"/>
    </location>
</feature>
<dbReference type="Pfam" id="PF03732">
    <property type="entry name" value="Retrotrans_gag"/>
    <property type="match status" value="1"/>
</dbReference>
<accession>A0A8T1ZEU0</accession>
<feature type="compositionally biased region" description="Polar residues" evidence="1">
    <location>
        <begin position="876"/>
        <end position="888"/>
    </location>
</feature>
<feature type="region of interest" description="Disordered" evidence="1">
    <location>
        <begin position="397"/>
        <end position="436"/>
    </location>
</feature>
<proteinExistence type="predicted"/>
<dbReference type="PROSITE" id="PS50994">
    <property type="entry name" value="INTEGRASE"/>
    <property type="match status" value="1"/>
</dbReference>
<reference evidence="3 4" key="1">
    <citation type="submission" date="2020-12" db="EMBL/GenBank/DDBJ databases">
        <title>Concerted genomic and epigenomic changes stabilize Arabidopsis allopolyploids.</title>
        <authorList>
            <person name="Chen Z."/>
        </authorList>
    </citation>
    <scope>NUCLEOTIDE SEQUENCE [LARGE SCALE GENOMIC DNA]</scope>
    <source>
        <strain evidence="3">As9502</strain>
        <tissue evidence="3">Leaf</tissue>
    </source>
</reference>
<evidence type="ECO:0000259" key="2">
    <source>
        <dbReference type="PROSITE" id="PS50994"/>
    </source>
</evidence>
<dbReference type="PANTHER" id="PTHR37984">
    <property type="entry name" value="PROTEIN CBG26694"/>
    <property type="match status" value="1"/>
</dbReference>
<feature type="compositionally biased region" description="Basic and acidic residues" evidence="1">
    <location>
        <begin position="811"/>
        <end position="822"/>
    </location>
</feature>
<dbReference type="Pfam" id="PF17921">
    <property type="entry name" value="Integrase_H2C2"/>
    <property type="match status" value="1"/>
</dbReference>
<feature type="compositionally biased region" description="Basic residues" evidence="1">
    <location>
        <begin position="860"/>
        <end position="870"/>
    </location>
</feature>
<keyword evidence="4" id="KW-1185">Reference proteome</keyword>
<dbReference type="InterPro" id="IPR001584">
    <property type="entry name" value="Integrase_cat-core"/>
</dbReference>
<feature type="region of interest" description="Disordered" evidence="1">
    <location>
        <begin position="471"/>
        <end position="581"/>
    </location>
</feature>
<feature type="region of interest" description="Disordered" evidence="1">
    <location>
        <begin position="304"/>
        <end position="323"/>
    </location>
</feature>
<feature type="region of interest" description="Disordered" evidence="1">
    <location>
        <begin position="811"/>
        <end position="889"/>
    </location>
</feature>
<dbReference type="AlphaFoldDB" id="A0A8T1ZEU0"/>
<dbReference type="InterPro" id="IPR041588">
    <property type="entry name" value="Integrase_H2C2"/>
</dbReference>
<dbReference type="InterPro" id="IPR005162">
    <property type="entry name" value="Retrotrans_gag_dom"/>
</dbReference>
<feature type="domain" description="Integrase catalytic" evidence="2">
    <location>
        <begin position="938"/>
        <end position="1096"/>
    </location>
</feature>
<feature type="region of interest" description="Disordered" evidence="1">
    <location>
        <begin position="353"/>
        <end position="376"/>
    </location>
</feature>
<dbReference type="InterPro" id="IPR050951">
    <property type="entry name" value="Retrovirus_Pol_polyprotein"/>
</dbReference>
<feature type="compositionally biased region" description="Basic and acidic residues" evidence="1">
    <location>
        <begin position="832"/>
        <end position="846"/>
    </location>
</feature>
<dbReference type="Pfam" id="PF00665">
    <property type="entry name" value="rve"/>
    <property type="match status" value="1"/>
</dbReference>
<evidence type="ECO:0000313" key="3">
    <source>
        <dbReference type="EMBL" id="KAG7556817.1"/>
    </source>
</evidence>
<feature type="compositionally biased region" description="Basic and acidic residues" evidence="1">
    <location>
        <begin position="545"/>
        <end position="561"/>
    </location>
</feature>
<evidence type="ECO:0000256" key="1">
    <source>
        <dbReference type="SAM" id="MobiDB-lite"/>
    </source>
</evidence>